<evidence type="ECO:0000313" key="2">
    <source>
        <dbReference type="EMBL" id="KAK7505583.1"/>
    </source>
</evidence>
<feature type="region of interest" description="Disordered" evidence="1">
    <location>
        <begin position="1"/>
        <end position="68"/>
    </location>
</feature>
<protein>
    <submittedName>
        <fullName evidence="2">Uncharacterized protein</fullName>
    </submittedName>
</protein>
<feature type="compositionally biased region" description="Polar residues" evidence="1">
    <location>
        <begin position="172"/>
        <end position="181"/>
    </location>
</feature>
<evidence type="ECO:0000313" key="3">
    <source>
        <dbReference type="Proteomes" id="UP001519460"/>
    </source>
</evidence>
<feature type="region of interest" description="Disordered" evidence="1">
    <location>
        <begin position="172"/>
        <end position="242"/>
    </location>
</feature>
<feature type="compositionally biased region" description="Polar residues" evidence="1">
    <location>
        <begin position="29"/>
        <end position="68"/>
    </location>
</feature>
<feature type="compositionally biased region" description="Basic residues" evidence="1">
    <location>
        <begin position="12"/>
        <end position="26"/>
    </location>
</feature>
<feature type="region of interest" description="Disordered" evidence="1">
    <location>
        <begin position="80"/>
        <end position="109"/>
    </location>
</feature>
<organism evidence="2 3">
    <name type="scientific">Batillaria attramentaria</name>
    <dbReference type="NCBI Taxonomy" id="370345"/>
    <lineage>
        <taxon>Eukaryota</taxon>
        <taxon>Metazoa</taxon>
        <taxon>Spiralia</taxon>
        <taxon>Lophotrochozoa</taxon>
        <taxon>Mollusca</taxon>
        <taxon>Gastropoda</taxon>
        <taxon>Caenogastropoda</taxon>
        <taxon>Sorbeoconcha</taxon>
        <taxon>Cerithioidea</taxon>
        <taxon>Batillariidae</taxon>
        <taxon>Batillaria</taxon>
    </lineage>
</organism>
<dbReference type="AlphaFoldDB" id="A0ABD0M1M9"/>
<proteinExistence type="predicted"/>
<dbReference type="EMBL" id="JACVVK020000010">
    <property type="protein sequence ID" value="KAK7505583.1"/>
    <property type="molecule type" value="Genomic_DNA"/>
</dbReference>
<keyword evidence="3" id="KW-1185">Reference proteome</keyword>
<feature type="region of interest" description="Disordered" evidence="1">
    <location>
        <begin position="390"/>
        <end position="434"/>
    </location>
</feature>
<name>A0ABD0M1M9_9CAEN</name>
<feature type="compositionally biased region" description="Basic residues" evidence="1">
    <location>
        <begin position="232"/>
        <end position="242"/>
    </location>
</feature>
<gene>
    <name evidence="2" type="ORF">BaRGS_00003328</name>
</gene>
<feature type="compositionally biased region" description="Polar residues" evidence="1">
    <location>
        <begin position="409"/>
        <end position="422"/>
    </location>
</feature>
<reference evidence="2 3" key="1">
    <citation type="journal article" date="2023" name="Sci. Data">
        <title>Genome assembly of the Korean intertidal mud-creeper Batillaria attramentaria.</title>
        <authorList>
            <person name="Patra A.K."/>
            <person name="Ho P.T."/>
            <person name="Jun S."/>
            <person name="Lee S.J."/>
            <person name="Kim Y."/>
            <person name="Won Y.J."/>
        </authorList>
    </citation>
    <scope>NUCLEOTIDE SEQUENCE [LARGE SCALE GENOMIC DNA]</scope>
    <source>
        <strain evidence="2">Wonlab-2016</strain>
    </source>
</reference>
<accession>A0ABD0M1M9</accession>
<dbReference type="Proteomes" id="UP001519460">
    <property type="component" value="Unassembled WGS sequence"/>
</dbReference>
<evidence type="ECO:0000256" key="1">
    <source>
        <dbReference type="SAM" id="MobiDB-lite"/>
    </source>
</evidence>
<sequence length="473" mass="50283">MEVTGVSVVHHSQTKGRGRARGRARQHQTENVITRPGLNTDTMNDQNKTQPSRNQPTPLGENGASSDTISHSLQELSVKHTPAVNGPSSAADVQKTAENGVSHARSRRHRFENSTLSLINKHLGQARGSVNQSRSEERVNQHAPSSASAERLSPGLRLMIPGQQVGCAKELNGQTQRSRTVTFPPPPGYQTNVGSHMGKSRPVEVSCSSPPPDPAYKGMHDDRVGVSLNGRGRGRGRARGRVRHTEQKNHVLRPGIVSSGHPAPLQQTTQIDQFADSDHSGVDDRTPGTKAATGKLEMNGQQSSSYLDKNDELSTCAKLESTVVSHSGRNVSTGDVLSDTTPRFSASYASSVPHNHSASINDTVQSEANKQLIGVENLVGEVTPLTVHIPDTTNHTQPSKAISAPGHVTNANDKATLSSSKHNAGDSGTGSITSPDLLVTPPGYTKVLDWAAEVVSPTSPGAAPEWAVSDFGW</sequence>
<comment type="caution">
    <text evidence="2">The sequence shown here is derived from an EMBL/GenBank/DDBJ whole genome shotgun (WGS) entry which is preliminary data.</text>
</comment>
<feature type="compositionally biased region" description="Polar residues" evidence="1">
    <location>
        <begin position="391"/>
        <end position="400"/>
    </location>
</feature>
<feature type="region of interest" description="Disordered" evidence="1">
    <location>
        <begin position="123"/>
        <end position="153"/>
    </location>
</feature>